<dbReference type="Pfam" id="PF01215">
    <property type="entry name" value="COX5B"/>
    <property type="match status" value="1"/>
</dbReference>
<dbReference type="EMBL" id="KQ416051">
    <property type="protein sequence ID" value="KOF98909.1"/>
    <property type="molecule type" value="Genomic_DNA"/>
</dbReference>
<dbReference type="GO" id="GO:0046872">
    <property type="term" value="F:metal ion binding"/>
    <property type="evidence" value="ECO:0007669"/>
    <property type="project" value="UniProtKB-KW"/>
</dbReference>
<feature type="binding site" evidence="1">
    <location>
        <position position="96"/>
    </location>
    <ligand>
        <name>Zn(2+)</name>
        <dbReference type="ChEBI" id="CHEBI:29105"/>
    </ligand>
</feature>
<dbReference type="PROSITE" id="PS51359">
    <property type="entry name" value="COX5B_2"/>
    <property type="match status" value="1"/>
</dbReference>
<dbReference type="Gene3D" id="2.60.11.10">
    <property type="entry name" value="Cytochrome c oxidase, subunit Vb"/>
    <property type="match status" value="1"/>
</dbReference>
<reference evidence="2" key="1">
    <citation type="submission" date="2015-07" db="EMBL/GenBank/DDBJ databases">
        <title>MeaNS - Measles Nucleotide Surveillance Program.</title>
        <authorList>
            <person name="Tran T."/>
            <person name="Druce J."/>
        </authorList>
    </citation>
    <scope>NUCLEOTIDE SEQUENCE</scope>
    <source>
        <strain evidence="2">UCB-OBI-ISO-001</strain>
        <tissue evidence="2">Gonad</tissue>
    </source>
</reference>
<evidence type="ECO:0000256" key="1">
    <source>
        <dbReference type="PIRSR" id="PIRSR602124-1"/>
    </source>
</evidence>
<dbReference type="InterPro" id="IPR036972">
    <property type="entry name" value="Cyt_c_oxidase_su5b_sf"/>
</dbReference>
<dbReference type="SUPFAM" id="SSF57802">
    <property type="entry name" value="Rubredoxin-like"/>
    <property type="match status" value="1"/>
</dbReference>
<accession>A0A0L8IBX9</accession>
<keyword evidence="1" id="KW-0862">Zinc</keyword>
<name>A0A0L8IBX9_OCTBM</name>
<sequence length="118" mass="12994">MAYSLCRLASNIVSKQRPVLLCLARSSSAGGKPVDHHKGKVAFGISMPDSLEGFELLPKLTGNEDPFEMNVKKRGKGTSSEPNLVPSLFDMRLVGCIYGEESLVIHWRAETMSMWVLV</sequence>
<dbReference type="InterPro" id="IPR002124">
    <property type="entry name" value="Cyt_c_oxidase_su5b"/>
</dbReference>
<dbReference type="GO" id="GO:0005740">
    <property type="term" value="C:mitochondrial envelope"/>
    <property type="evidence" value="ECO:0007669"/>
    <property type="project" value="InterPro"/>
</dbReference>
<organism evidence="2">
    <name type="scientific">Octopus bimaculoides</name>
    <name type="common">California two-spotted octopus</name>
    <dbReference type="NCBI Taxonomy" id="37653"/>
    <lineage>
        <taxon>Eukaryota</taxon>
        <taxon>Metazoa</taxon>
        <taxon>Spiralia</taxon>
        <taxon>Lophotrochozoa</taxon>
        <taxon>Mollusca</taxon>
        <taxon>Cephalopoda</taxon>
        <taxon>Coleoidea</taxon>
        <taxon>Octopodiformes</taxon>
        <taxon>Octopoda</taxon>
        <taxon>Incirrata</taxon>
        <taxon>Octopodidae</taxon>
        <taxon>Octopus</taxon>
    </lineage>
</organism>
<dbReference type="OrthoDB" id="10249250at2759"/>
<keyword evidence="1" id="KW-0479">Metal-binding</keyword>
<protein>
    <submittedName>
        <fullName evidence="2">Uncharacterized protein</fullName>
    </submittedName>
</protein>
<dbReference type="STRING" id="37653.A0A0L8IBX9"/>
<proteinExistence type="predicted"/>
<gene>
    <name evidence="2" type="ORF">OCBIM_22021682mg</name>
</gene>
<evidence type="ECO:0000313" key="2">
    <source>
        <dbReference type="EMBL" id="KOF98909.1"/>
    </source>
</evidence>
<dbReference type="GO" id="GO:0006123">
    <property type="term" value="P:mitochondrial electron transport, cytochrome c to oxygen"/>
    <property type="evidence" value="ECO:0007669"/>
    <property type="project" value="InterPro"/>
</dbReference>
<dbReference type="AlphaFoldDB" id="A0A0L8IBX9"/>
<dbReference type="GO" id="GO:0045277">
    <property type="term" value="C:respiratory chain complex IV"/>
    <property type="evidence" value="ECO:0007669"/>
    <property type="project" value="InterPro"/>
</dbReference>